<sequence length="470" mass="51583">MDPDDEVMVDLRWCARQRRQRRGAGGPDIRCGARGLHTLRHRFLFSSSSSPRFISCSVVEDLSLLFVAGGADELKMPPLFLVLLIAFASATTTAPLPTARALVDDARGYVYNGHLLKSKTFLSPPFSLRPGSVSNKWYMDVAFPRGHLALKSFNGEGGQTLPRANSGVCKGSLGQYFGLGSETRRTLTWVPDPYGIEIGGGDAPEGYEERWSLNVHAIDTRGAADKPGCTECRCDLYNVTVDERGRRIAEGYAGGLHCCYDQTRCRVEDGFAAAGEPRELFLRYTVMWVDWSDAAVVPVRIYILDVTDTALLDGKPEPDCKVEYTVEACSSENRAKNDCVDMKVTKEALPRGGDIVFAVGHHTQDGRLLCSSTPIYGDGEEAGNEAGYIVGMSTCYPEPGTVRIRDGEALTVVSNYTGERRRTGVMGHFYLLVADDDEQQQAAPNKQPPSLCFSFPASWCVPAWMFGNLR</sequence>
<evidence type="ECO:0000313" key="2">
    <source>
        <dbReference type="Proteomes" id="UP000275267"/>
    </source>
</evidence>
<dbReference type="OrthoDB" id="1923469at2759"/>
<evidence type="ECO:0000313" key="1">
    <source>
        <dbReference type="EMBL" id="RLM61632.1"/>
    </source>
</evidence>
<name>A0A3L6PSD8_PANMI</name>
<dbReference type="Proteomes" id="UP000275267">
    <property type="component" value="Unassembled WGS sequence"/>
</dbReference>
<organism evidence="1 2">
    <name type="scientific">Panicum miliaceum</name>
    <name type="common">Proso millet</name>
    <name type="synonym">Broomcorn millet</name>
    <dbReference type="NCBI Taxonomy" id="4540"/>
    <lineage>
        <taxon>Eukaryota</taxon>
        <taxon>Viridiplantae</taxon>
        <taxon>Streptophyta</taxon>
        <taxon>Embryophyta</taxon>
        <taxon>Tracheophyta</taxon>
        <taxon>Spermatophyta</taxon>
        <taxon>Magnoliopsida</taxon>
        <taxon>Liliopsida</taxon>
        <taxon>Poales</taxon>
        <taxon>Poaceae</taxon>
        <taxon>PACMAD clade</taxon>
        <taxon>Panicoideae</taxon>
        <taxon>Panicodae</taxon>
        <taxon>Paniceae</taxon>
        <taxon>Panicinae</taxon>
        <taxon>Panicum</taxon>
        <taxon>Panicum sect. Panicum</taxon>
    </lineage>
</organism>
<dbReference type="Pfam" id="PF07712">
    <property type="entry name" value="SURNod19"/>
    <property type="match status" value="2"/>
</dbReference>
<comment type="caution">
    <text evidence="1">The sequence shown here is derived from an EMBL/GenBank/DDBJ whole genome shotgun (WGS) entry which is preliminary data.</text>
</comment>
<gene>
    <name evidence="1" type="ORF">C2845_PM14G19550</name>
</gene>
<dbReference type="STRING" id="4540.A0A3L6PSD8"/>
<keyword evidence="2" id="KW-1185">Reference proteome</keyword>
<evidence type="ECO:0008006" key="3">
    <source>
        <dbReference type="Google" id="ProtNLM"/>
    </source>
</evidence>
<dbReference type="PANTHER" id="PTHR33390:SF1">
    <property type="entry name" value="STRESS UP-REGULATED NOD 19 PROTEIN"/>
    <property type="match status" value="1"/>
</dbReference>
<dbReference type="PANTHER" id="PTHR33390">
    <property type="entry name" value="STRESS UP-REGULATED NOD 19 PROTEIN"/>
    <property type="match status" value="1"/>
</dbReference>
<reference evidence="2" key="1">
    <citation type="journal article" date="2019" name="Nat. Commun.">
        <title>The genome of broomcorn millet.</title>
        <authorList>
            <person name="Zou C."/>
            <person name="Miki D."/>
            <person name="Li D."/>
            <person name="Tang Q."/>
            <person name="Xiao L."/>
            <person name="Rajput S."/>
            <person name="Deng P."/>
            <person name="Jia W."/>
            <person name="Huang R."/>
            <person name="Zhang M."/>
            <person name="Sun Y."/>
            <person name="Hu J."/>
            <person name="Fu X."/>
            <person name="Schnable P.S."/>
            <person name="Li F."/>
            <person name="Zhang H."/>
            <person name="Feng B."/>
            <person name="Zhu X."/>
            <person name="Liu R."/>
            <person name="Schnable J.C."/>
            <person name="Zhu J.-K."/>
            <person name="Zhang H."/>
        </authorList>
    </citation>
    <scope>NUCLEOTIDE SEQUENCE [LARGE SCALE GENOMIC DNA]</scope>
</reference>
<dbReference type="InterPro" id="IPR011692">
    <property type="entry name" value="Stress_up-reg_Nod19"/>
</dbReference>
<protein>
    <recommendedName>
        <fullName evidence="3">Stress up-regulated Nod 19 protein</fullName>
    </recommendedName>
</protein>
<dbReference type="EMBL" id="PQIB02000016">
    <property type="protein sequence ID" value="RLM61632.1"/>
    <property type="molecule type" value="Genomic_DNA"/>
</dbReference>
<accession>A0A3L6PSD8</accession>
<dbReference type="AlphaFoldDB" id="A0A3L6PSD8"/>
<proteinExistence type="predicted"/>